<evidence type="ECO:0000256" key="1">
    <source>
        <dbReference type="ARBA" id="ARBA00022737"/>
    </source>
</evidence>
<evidence type="ECO:0000313" key="4">
    <source>
        <dbReference type="Proteomes" id="UP000828390"/>
    </source>
</evidence>
<organism evidence="3 4">
    <name type="scientific">Dreissena polymorpha</name>
    <name type="common">Zebra mussel</name>
    <name type="synonym">Mytilus polymorpha</name>
    <dbReference type="NCBI Taxonomy" id="45954"/>
    <lineage>
        <taxon>Eukaryota</taxon>
        <taxon>Metazoa</taxon>
        <taxon>Spiralia</taxon>
        <taxon>Lophotrochozoa</taxon>
        <taxon>Mollusca</taxon>
        <taxon>Bivalvia</taxon>
        <taxon>Autobranchia</taxon>
        <taxon>Heteroconchia</taxon>
        <taxon>Euheterodonta</taxon>
        <taxon>Imparidentia</taxon>
        <taxon>Neoheterodontei</taxon>
        <taxon>Myida</taxon>
        <taxon>Dreissenoidea</taxon>
        <taxon>Dreissenidae</taxon>
        <taxon>Dreissena</taxon>
    </lineage>
</organism>
<dbReference type="GO" id="GO:0006417">
    <property type="term" value="P:regulation of translation"/>
    <property type="evidence" value="ECO:0007669"/>
    <property type="project" value="TreeGrafter"/>
</dbReference>
<protein>
    <submittedName>
        <fullName evidence="3">Uncharacterized protein</fullName>
    </submittedName>
</protein>
<dbReference type="EMBL" id="JAIWYP010000014">
    <property type="protein sequence ID" value="KAH3713741.1"/>
    <property type="molecule type" value="Genomic_DNA"/>
</dbReference>
<accession>A0A9D4HB68</accession>
<reference evidence="3" key="1">
    <citation type="journal article" date="2019" name="bioRxiv">
        <title>The Genome of the Zebra Mussel, Dreissena polymorpha: A Resource for Invasive Species Research.</title>
        <authorList>
            <person name="McCartney M.A."/>
            <person name="Auch B."/>
            <person name="Kono T."/>
            <person name="Mallez S."/>
            <person name="Zhang Y."/>
            <person name="Obille A."/>
            <person name="Becker A."/>
            <person name="Abrahante J.E."/>
            <person name="Garbe J."/>
            <person name="Badalamenti J.P."/>
            <person name="Herman A."/>
            <person name="Mangelson H."/>
            <person name="Liachko I."/>
            <person name="Sullivan S."/>
            <person name="Sone E.D."/>
            <person name="Koren S."/>
            <person name="Silverstein K.A.T."/>
            <person name="Beckman K.B."/>
            <person name="Gohl D.M."/>
        </authorList>
    </citation>
    <scope>NUCLEOTIDE SEQUENCE</scope>
    <source>
        <strain evidence="3">Duluth1</strain>
        <tissue evidence="3">Whole animal</tissue>
    </source>
</reference>
<keyword evidence="4" id="KW-1185">Reference proteome</keyword>
<reference evidence="3" key="2">
    <citation type="submission" date="2020-11" db="EMBL/GenBank/DDBJ databases">
        <authorList>
            <person name="McCartney M.A."/>
            <person name="Auch B."/>
            <person name="Kono T."/>
            <person name="Mallez S."/>
            <person name="Becker A."/>
            <person name="Gohl D.M."/>
            <person name="Silverstein K.A.T."/>
            <person name="Koren S."/>
            <person name="Bechman K.B."/>
            <person name="Herman A."/>
            <person name="Abrahante J.E."/>
            <person name="Garbe J."/>
        </authorList>
    </citation>
    <scope>NUCLEOTIDE SEQUENCE</scope>
    <source>
        <strain evidence="3">Duluth1</strain>
        <tissue evidence="3">Whole animal</tissue>
    </source>
</reference>
<gene>
    <name evidence="3" type="ORF">DPMN_073543</name>
</gene>
<dbReference type="GO" id="GO:0019887">
    <property type="term" value="F:protein kinase regulator activity"/>
    <property type="evidence" value="ECO:0007669"/>
    <property type="project" value="TreeGrafter"/>
</dbReference>
<dbReference type="AlphaFoldDB" id="A0A9D4HB68"/>
<feature type="region of interest" description="Disordered" evidence="2">
    <location>
        <begin position="1"/>
        <end position="27"/>
    </location>
</feature>
<name>A0A9D4HB68_DREPO</name>
<comment type="caution">
    <text evidence="3">The sequence shown here is derived from an EMBL/GenBank/DDBJ whole genome shotgun (WGS) entry which is preliminary data.</text>
</comment>
<dbReference type="PANTHER" id="PTHR23346">
    <property type="entry name" value="TRANSLATIONAL ACTIVATOR GCN1-RELATED"/>
    <property type="match status" value="1"/>
</dbReference>
<evidence type="ECO:0000313" key="3">
    <source>
        <dbReference type="EMBL" id="KAH3713741.1"/>
    </source>
</evidence>
<proteinExistence type="predicted"/>
<dbReference type="Proteomes" id="UP000828390">
    <property type="component" value="Unassembled WGS sequence"/>
</dbReference>
<keyword evidence="1" id="KW-0677">Repeat</keyword>
<evidence type="ECO:0000256" key="2">
    <source>
        <dbReference type="SAM" id="MobiDB-lite"/>
    </source>
</evidence>
<dbReference type="GO" id="GO:0005829">
    <property type="term" value="C:cytosol"/>
    <property type="evidence" value="ECO:0007669"/>
    <property type="project" value="TreeGrafter"/>
</dbReference>
<dbReference type="PANTHER" id="PTHR23346:SF7">
    <property type="entry name" value="STALLED RIBOSOME SENSOR GCN1"/>
    <property type="match status" value="1"/>
</dbReference>
<sequence length="111" mass="12040">MFSSHPLTGVSGEIPTENAGDDDTFGTESSQQLILKALGVDHRNRVRAGLYMACCDSAPFVPEEALHVWKSVVPNTARMLREILSALCTQLLTCLASTSNDKCQVKNITIC</sequence>
<dbReference type="GO" id="GO:0034198">
    <property type="term" value="P:cellular response to amino acid starvation"/>
    <property type="evidence" value="ECO:0007669"/>
    <property type="project" value="TreeGrafter"/>
</dbReference>